<proteinExistence type="inferred from homology"/>
<evidence type="ECO:0000313" key="10">
    <source>
        <dbReference type="EMBL" id="MFH5232894.1"/>
    </source>
</evidence>
<comment type="similarity">
    <text evidence="2 6">Belongs to the 2-oxoacid dehydrogenase family.</text>
</comment>
<feature type="compositionally biased region" description="Polar residues" evidence="7">
    <location>
        <begin position="1"/>
        <end position="11"/>
    </location>
</feature>
<keyword evidence="5 6" id="KW-0012">Acyltransferase</keyword>
<dbReference type="Proteomes" id="UP001609175">
    <property type="component" value="Unassembled WGS sequence"/>
</dbReference>
<dbReference type="RefSeq" id="WP_395117903.1">
    <property type="nucleotide sequence ID" value="NZ_JBIMSN010000169.1"/>
</dbReference>
<dbReference type="Gene3D" id="2.40.50.100">
    <property type="match status" value="1"/>
</dbReference>
<evidence type="ECO:0000256" key="1">
    <source>
        <dbReference type="ARBA" id="ARBA00001938"/>
    </source>
</evidence>
<evidence type="ECO:0000256" key="2">
    <source>
        <dbReference type="ARBA" id="ARBA00007317"/>
    </source>
</evidence>
<gene>
    <name evidence="9" type="ORF">ACHIPZ_24970</name>
    <name evidence="10" type="ORF">ACHIRB_30660</name>
</gene>
<accession>A0ABW7KDW1</accession>
<evidence type="ECO:0000256" key="4">
    <source>
        <dbReference type="ARBA" id="ARBA00022823"/>
    </source>
</evidence>
<dbReference type="PROSITE" id="PS00189">
    <property type="entry name" value="LIPOYL"/>
    <property type="match status" value="1"/>
</dbReference>
<evidence type="ECO:0000256" key="5">
    <source>
        <dbReference type="ARBA" id="ARBA00023315"/>
    </source>
</evidence>
<feature type="domain" description="Lipoyl-binding" evidence="8">
    <location>
        <begin position="6"/>
        <end position="81"/>
    </location>
</feature>
<keyword evidence="3 6" id="KW-0808">Transferase</keyword>
<dbReference type="EMBL" id="JBIMSN010000169">
    <property type="protein sequence ID" value="MFH5232894.1"/>
    <property type="molecule type" value="Genomic_DNA"/>
</dbReference>
<dbReference type="Pfam" id="PF00198">
    <property type="entry name" value="2-oxoacid_dh"/>
    <property type="match status" value="1"/>
</dbReference>
<reference evidence="11 12" key="1">
    <citation type="submission" date="2024-10" db="EMBL/GenBank/DDBJ databases">
        <authorList>
            <person name="Riesco R."/>
        </authorList>
    </citation>
    <scope>NUCLEOTIDE SEQUENCE [LARGE SCALE GENOMIC DNA]</scope>
    <source>
        <strain evidence="9 11">NCIMB 15449</strain>
        <strain evidence="10 12">NCIMB 15450</strain>
    </source>
</reference>
<comment type="caution">
    <text evidence="10">The sequence shown here is derived from an EMBL/GenBank/DDBJ whole genome shotgun (WGS) entry which is preliminary data.</text>
</comment>
<dbReference type="InterPro" id="IPR050743">
    <property type="entry name" value="2-oxoacid_DH_E2_comp"/>
</dbReference>
<dbReference type="SUPFAM" id="SSF52777">
    <property type="entry name" value="CoA-dependent acyltransferases"/>
    <property type="match status" value="1"/>
</dbReference>
<sequence>MTASPTTTVSMPSLGENVTEGTVTRWLKQPGDTIDIDEPLLEVATDKVDTEIPSPIAGVLTEILAVEDDVIDIGAPLARVEPTDAAPVSVATPPSVSHQPTPPAQEAGDIVPAHSPAQPNSTSETAPSAASETGSYEQSAPETRPTPEPAATIAASTDSARPDVGSVPDTDTSSGGADRVEKLPRIRRTIAARMVESLRVAAQLTTVVEVDISSIAQLRRDNKEAFERRTGHKLSYLPFFVKAAIEALREIPVVNSSLDADVTTVTYHRACHLGMAVDSPKGLMVPVLREAQNLSITGLAEAIASAAERVRAGTIGADDLSGGTFTITNTGSRGALFDTPIINQPQSAILGTGTVVERLKPIYDASGNLTIAVAPSVHLSLSYDHRIVDGADAARYLGAVKQRLEQGYSASDLI</sequence>
<dbReference type="SUPFAM" id="SSF51230">
    <property type="entry name" value="Single hybrid motif"/>
    <property type="match status" value="1"/>
</dbReference>
<feature type="compositionally biased region" description="Low complexity" evidence="7">
    <location>
        <begin position="121"/>
        <end position="157"/>
    </location>
</feature>
<dbReference type="CDD" id="cd06849">
    <property type="entry name" value="lipoyl_domain"/>
    <property type="match status" value="1"/>
</dbReference>
<protein>
    <recommendedName>
        <fullName evidence="6">Dihydrolipoamide acetyltransferase component of pyruvate dehydrogenase complex</fullName>
        <ecNumber evidence="6">2.3.1.-</ecNumber>
    </recommendedName>
</protein>
<name>A0ABW7KDW1_9NOCA</name>
<dbReference type="PROSITE" id="PS50968">
    <property type="entry name" value="BIOTINYL_LIPOYL"/>
    <property type="match status" value="1"/>
</dbReference>
<dbReference type="InterPro" id="IPR023213">
    <property type="entry name" value="CAT-like_dom_sf"/>
</dbReference>
<dbReference type="InterPro" id="IPR003016">
    <property type="entry name" value="2-oxoA_DH_lipoyl-BS"/>
</dbReference>
<keyword evidence="4 6" id="KW-0450">Lipoyl</keyword>
<dbReference type="InterPro" id="IPR001078">
    <property type="entry name" value="2-oxoacid_DH_actylTfrase"/>
</dbReference>
<evidence type="ECO:0000313" key="11">
    <source>
        <dbReference type="Proteomes" id="UP001609175"/>
    </source>
</evidence>
<dbReference type="InterPro" id="IPR000089">
    <property type="entry name" value="Biotin_lipoyl"/>
</dbReference>
<evidence type="ECO:0000313" key="9">
    <source>
        <dbReference type="EMBL" id="MFH5211429.1"/>
    </source>
</evidence>
<dbReference type="Gene3D" id="3.30.559.10">
    <property type="entry name" value="Chloramphenicol acetyltransferase-like domain"/>
    <property type="match status" value="1"/>
</dbReference>
<feature type="region of interest" description="Disordered" evidence="7">
    <location>
        <begin position="84"/>
        <end position="178"/>
    </location>
</feature>
<dbReference type="Proteomes" id="UP001609219">
    <property type="component" value="Unassembled WGS sequence"/>
</dbReference>
<evidence type="ECO:0000256" key="6">
    <source>
        <dbReference type="RuleBase" id="RU003423"/>
    </source>
</evidence>
<feature type="region of interest" description="Disordered" evidence="7">
    <location>
        <begin position="1"/>
        <end position="23"/>
    </location>
</feature>
<organism evidence="10 12">
    <name type="scientific">Antrihabitans spumae</name>
    <dbReference type="NCBI Taxonomy" id="3373370"/>
    <lineage>
        <taxon>Bacteria</taxon>
        <taxon>Bacillati</taxon>
        <taxon>Actinomycetota</taxon>
        <taxon>Actinomycetes</taxon>
        <taxon>Mycobacteriales</taxon>
        <taxon>Nocardiaceae</taxon>
        <taxon>Antrihabitans</taxon>
    </lineage>
</organism>
<dbReference type="InterPro" id="IPR011053">
    <property type="entry name" value="Single_hybrid_motif"/>
</dbReference>
<dbReference type="Pfam" id="PF00364">
    <property type="entry name" value="Biotin_lipoyl"/>
    <property type="match status" value="1"/>
</dbReference>
<dbReference type="EC" id="2.3.1.-" evidence="6"/>
<evidence type="ECO:0000313" key="12">
    <source>
        <dbReference type="Proteomes" id="UP001609219"/>
    </source>
</evidence>
<evidence type="ECO:0000259" key="8">
    <source>
        <dbReference type="PROSITE" id="PS50968"/>
    </source>
</evidence>
<evidence type="ECO:0000256" key="3">
    <source>
        <dbReference type="ARBA" id="ARBA00022679"/>
    </source>
</evidence>
<keyword evidence="12" id="KW-1185">Reference proteome</keyword>
<dbReference type="EMBL" id="JBIMSO010000114">
    <property type="protein sequence ID" value="MFH5211429.1"/>
    <property type="molecule type" value="Genomic_DNA"/>
</dbReference>
<evidence type="ECO:0000256" key="7">
    <source>
        <dbReference type="SAM" id="MobiDB-lite"/>
    </source>
</evidence>
<dbReference type="PANTHER" id="PTHR43178:SF5">
    <property type="entry name" value="LIPOAMIDE ACYLTRANSFERASE COMPONENT OF BRANCHED-CHAIN ALPHA-KETO ACID DEHYDROGENASE COMPLEX, MITOCHONDRIAL"/>
    <property type="match status" value="1"/>
</dbReference>
<dbReference type="PANTHER" id="PTHR43178">
    <property type="entry name" value="DIHYDROLIPOAMIDE ACETYLTRANSFERASE COMPONENT OF PYRUVATE DEHYDROGENASE COMPLEX"/>
    <property type="match status" value="1"/>
</dbReference>
<comment type="cofactor">
    <cofactor evidence="1 6">
        <name>(R)-lipoate</name>
        <dbReference type="ChEBI" id="CHEBI:83088"/>
    </cofactor>
</comment>